<dbReference type="CDD" id="cd08423">
    <property type="entry name" value="PBP2_LTTR_like_6"/>
    <property type="match status" value="1"/>
</dbReference>
<evidence type="ECO:0000256" key="1">
    <source>
        <dbReference type="ARBA" id="ARBA00009437"/>
    </source>
</evidence>
<dbReference type="InterPro" id="IPR000847">
    <property type="entry name" value="LysR_HTH_N"/>
</dbReference>
<feature type="domain" description="HTH lysR-type" evidence="7">
    <location>
        <begin position="1"/>
        <end position="58"/>
    </location>
</feature>
<organism evidence="8 9">
    <name type="scientific">Rhodococcus koreensis</name>
    <dbReference type="NCBI Taxonomy" id="99653"/>
    <lineage>
        <taxon>Bacteria</taxon>
        <taxon>Bacillati</taxon>
        <taxon>Actinomycetota</taxon>
        <taxon>Actinomycetes</taxon>
        <taxon>Mycobacteriales</taxon>
        <taxon>Nocardiaceae</taxon>
        <taxon>Rhodococcus</taxon>
    </lineage>
</organism>
<keyword evidence="2" id="KW-0805">Transcription regulation</keyword>
<evidence type="ECO:0000256" key="5">
    <source>
        <dbReference type="ARBA" id="ARBA00023163"/>
    </source>
</evidence>
<gene>
    <name evidence="8" type="ORF">SAMN04490239_1091</name>
</gene>
<comment type="similarity">
    <text evidence="1">Belongs to the LysR transcriptional regulatory family.</text>
</comment>
<dbReference type="PANTHER" id="PTHR30346:SF29">
    <property type="entry name" value="LYSR SUBSTRATE-BINDING"/>
    <property type="match status" value="1"/>
</dbReference>
<proteinExistence type="inferred from homology"/>
<dbReference type="OrthoDB" id="4131546at2"/>
<dbReference type="PANTHER" id="PTHR30346">
    <property type="entry name" value="TRANSCRIPTIONAL DUAL REGULATOR HCAR-RELATED"/>
    <property type="match status" value="1"/>
</dbReference>
<sequence length="323" mass="35241">MLDPRLKVLQAVEFYGTVTAAATALSYTPSAISYQLRQLSEMLGVELIEPSGRGIKLTPAARTVLRHAAIMQAQWERAQSELAEAVDELSGPYTLCGFSTASTQLLPYAGKTLRDRHPRLRVHLVQADPAECFRLLQMEEADLALVMVTADSPPLDDLRFDQQFLVDDPLDLVVPANHRLASRRRVTLADAADEPWVVGTPGGAYHQLTVTACVAAGFTPNIAHQADEWETGAAIVSQDMGVMLVPRLWLLSSEWAVTRIRLSGEPVPVRKIVAATRKGAARHPLVAETLELVKARCDTLYSNPPEGSGSAPESPNDPRRHDS</sequence>
<dbReference type="InterPro" id="IPR036390">
    <property type="entry name" value="WH_DNA-bd_sf"/>
</dbReference>
<dbReference type="GO" id="GO:0032993">
    <property type="term" value="C:protein-DNA complex"/>
    <property type="evidence" value="ECO:0007669"/>
    <property type="project" value="TreeGrafter"/>
</dbReference>
<dbReference type="InterPro" id="IPR005119">
    <property type="entry name" value="LysR_subst-bd"/>
</dbReference>
<dbReference type="SUPFAM" id="SSF53850">
    <property type="entry name" value="Periplasmic binding protein-like II"/>
    <property type="match status" value="1"/>
</dbReference>
<keyword evidence="5" id="KW-0804">Transcription</keyword>
<keyword evidence="9" id="KW-1185">Reference proteome</keyword>
<dbReference type="RefSeq" id="WP_072950443.1">
    <property type="nucleotide sequence ID" value="NZ_FNSV01000005.1"/>
</dbReference>
<dbReference type="EMBL" id="FNSV01000005">
    <property type="protein sequence ID" value="SEB65741.1"/>
    <property type="molecule type" value="Genomic_DNA"/>
</dbReference>
<reference evidence="9" key="1">
    <citation type="submission" date="2016-10" db="EMBL/GenBank/DDBJ databases">
        <authorList>
            <person name="Varghese N."/>
            <person name="Submissions S."/>
        </authorList>
    </citation>
    <scope>NUCLEOTIDE SEQUENCE [LARGE SCALE GENOMIC DNA]</scope>
    <source>
        <strain evidence="9">DSM 44498</strain>
    </source>
</reference>
<dbReference type="Gene3D" id="3.40.190.10">
    <property type="entry name" value="Periplasmic binding protein-like II"/>
    <property type="match status" value="2"/>
</dbReference>
<feature type="region of interest" description="Disordered" evidence="6">
    <location>
        <begin position="301"/>
        <end position="323"/>
    </location>
</feature>
<evidence type="ECO:0000259" key="7">
    <source>
        <dbReference type="PROSITE" id="PS50931"/>
    </source>
</evidence>
<dbReference type="GO" id="GO:0003700">
    <property type="term" value="F:DNA-binding transcription factor activity"/>
    <property type="evidence" value="ECO:0007669"/>
    <property type="project" value="InterPro"/>
</dbReference>
<feature type="compositionally biased region" description="Low complexity" evidence="6">
    <location>
        <begin position="302"/>
        <end position="314"/>
    </location>
</feature>
<dbReference type="AlphaFoldDB" id="A0A1H4L4U0"/>
<dbReference type="InterPro" id="IPR036388">
    <property type="entry name" value="WH-like_DNA-bd_sf"/>
</dbReference>
<evidence type="ECO:0000256" key="2">
    <source>
        <dbReference type="ARBA" id="ARBA00023015"/>
    </source>
</evidence>
<evidence type="ECO:0000256" key="3">
    <source>
        <dbReference type="ARBA" id="ARBA00023125"/>
    </source>
</evidence>
<dbReference type="Gene3D" id="1.10.10.10">
    <property type="entry name" value="Winged helix-like DNA-binding domain superfamily/Winged helix DNA-binding domain"/>
    <property type="match status" value="1"/>
</dbReference>
<dbReference type="GO" id="GO:0003677">
    <property type="term" value="F:DNA binding"/>
    <property type="evidence" value="ECO:0007669"/>
    <property type="project" value="UniProtKB-KW"/>
</dbReference>
<protein>
    <submittedName>
        <fullName evidence="8">DNA-binding transcriptional regulator, LysR family</fullName>
    </submittedName>
</protein>
<keyword evidence="4" id="KW-0010">Activator</keyword>
<evidence type="ECO:0000256" key="4">
    <source>
        <dbReference type="ARBA" id="ARBA00023159"/>
    </source>
</evidence>
<dbReference type="Pfam" id="PF00126">
    <property type="entry name" value="HTH_1"/>
    <property type="match status" value="1"/>
</dbReference>
<dbReference type="SUPFAM" id="SSF46785">
    <property type="entry name" value="Winged helix' DNA-binding domain"/>
    <property type="match status" value="1"/>
</dbReference>
<evidence type="ECO:0000313" key="9">
    <source>
        <dbReference type="Proteomes" id="UP000183561"/>
    </source>
</evidence>
<dbReference type="Proteomes" id="UP000183561">
    <property type="component" value="Unassembled WGS sequence"/>
</dbReference>
<name>A0A1H4L4U0_9NOCA</name>
<dbReference type="Pfam" id="PF03466">
    <property type="entry name" value="LysR_substrate"/>
    <property type="match status" value="1"/>
</dbReference>
<dbReference type="PROSITE" id="PS50931">
    <property type="entry name" value="HTH_LYSR"/>
    <property type="match status" value="1"/>
</dbReference>
<evidence type="ECO:0000313" key="8">
    <source>
        <dbReference type="EMBL" id="SEB65741.1"/>
    </source>
</evidence>
<evidence type="ECO:0000256" key="6">
    <source>
        <dbReference type="SAM" id="MobiDB-lite"/>
    </source>
</evidence>
<keyword evidence="3 8" id="KW-0238">DNA-binding</keyword>
<accession>A0A1H4L4U0</accession>